<dbReference type="Gene3D" id="3.40.50.2300">
    <property type="match status" value="1"/>
</dbReference>
<dbReference type="PROSITE" id="PS51100">
    <property type="entry name" value="PTS_EIIB_TYPE_3"/>
    <property type="match status" value="1"/>
</dbReference>
<dbReference type="Proteomes" id="UP001230220">
    <property type="component" value="Unassembled WGS sequence"/>
</dbReference>
<proteinExistence type="predicted"/>
<evidence type="ECO:0000256" key="2">
    <source>
        <dbReference type="ARBA" id="ARBA00022553"/>
    </source>
</evidence>
<accession>A0ABU0E8Q5</accession>
<reference evidence="9 10" key="1">
    <citation type="submission" date="2023-07" db="EMBL/GenBank/DDBJ databases">
        <title>Genomic Encyclopedia of Type Strains, Phase IV (KMG-IV): sequencing the most valuable type-strain genomes for metagenomic binning, comparative biology and taxonomic classification.</title>
        <authorList>
            <person name="Goeker M."/>
        </authorList>
    </citation>
    <scope>NUCLEOTIDE SEQUENCE [LARGE SCALE GENOMIC DNA]</scope>
    <source>
        <strain evidence="9 10">DSM 16784</strain>
    </source>
</reference>
<keyword evidence="1" id="KW-0813">Transport</keyword>
<dbReference type="InterPro" id="IPR003501">
    <property type="entry name" value="PTS_EIIB_2/3"/>
</dbReference>
<evidence type="ECO:0000256" key="6">
    <source>
        <dbReference type="ARBA" id="ARBA00022777"/>
    </source>
</evidence>
<keyword evidence="6" id="KW-0418">Kinase</keyword>
<evidence type="ECO:0000256" key="7">
    <source>
        <dbReference type="PROSITE-ProRule" id="PRU00423"/>
    </source>
</evidence>
<sequence>MTKIVLVCAAGMSTSLLVEKIKKAAEVKGLDYDVSAHPVAEVSTKAKDADVILLGPQVRFQLNKVKALLPDIPVDAIDMAAYGTMDGDKVIAQVQKLMGE</sequence>
<dbReference type="PANTHER" id="PTHR34581">
    <property type="entry name" value="PTS SYSTEM N,N'-DIACETYLCHITOBIOSE-SPECIFIC EIIB COMPONENT"/>
    <property type="match status" value="1"/>
</dbReference>
<evidence type="ECO:0000313" key="9">
    <source>
        <dbReference type="EMBL" id="MDQ0363279.1"/>
    </source>
</evidence>
<evidence type="ECO:0000259" key="8">
    <source>
        <dbReference type="PROSITE" id="PS51100"/>
    </source>
</evidence>
<organism evidence="9 10">
    <name type="scientific">Breznakia pachnodae</name>
    <dbReference type="NCBI Taxonomy" id="265178"/>
    <lineage>
        <taxon>Bacteria</taxon>
        <taxon>Bacillati</taxon>
        <taxon>Bacillota</taxon>
        <taxon>Erysipelotrichia</taxon>
        <taxon>Erysipelotrichales</taxon>
        <taxon>Erysipelotrichaceae</taxon>
        <taxon>Breznakia</taxon>
    </lineage>
</organism>
<keyword evidence="4" id="KW-0808">Transferase</keyword>
<evidence type="ECO:0000256" key="3">
    <source>
        <dbReference type="ARBA" id="ARBA00022597"/>
    </source>
</evidence>
<gene>
    <name evidence="9" type="ORF">J2S15_004044</name>
</gene>
<dbReference type="Pfam" id="PF02302">
    <property type="entry name" value="PTS_IIB"/>
    <property type="match status" value="1"/>
</dbReference>
<comment type="caution">
    <text evidence="9">The sequence shown here is derived from an EMBL/GenBank/DDBJ whole genome shotgun (WGS) entry which is preliminary data.</text>
</comment>
<feature type="domain" description="PTS EIIB type-3" evidence="8">
    <location>
        <begin position="1"/>
        <end position="100"/>
    </location>
</feature>
<dbReference type="InterPro" id="IPR036095">
    <property type="entry name" value="PTS_EIIB-like_sf"/>
</dbReference>
<keyword evidence="2" id="KW-0597">Phosphoprotein</keyword>
<name>A0ABU0E8Q5_9FIRM</name>
<evidence type="ECO:0000313" key="10">
    <source>
        <dbReference type="Proteomes" id="UP001230220"/>
    </source>
</evidence>
<keyword evidence="5" id="KW-0598">Phosphotransferase system</keyword>
<dbReference type="EMBL" id="JAUSUR010000011">
    <property type="protein sequence ID" value="MDQ0363279.1"/>
    <property type="molecule type" value="Genomic_DNA"/>
</dbReference>
<evidence type="ECO:0000256" key="1">
    <source>
        <dbReference type="ARBA" id="ARBA00022448"/>
    </source>
</evidence>
<dbReference type="RefSeq" id="WP_307412175.1">
    <property type="nucleotide sequence ID" value="NZ_JAUSUR010000011.1"/>
</dbReference>
<dbReference type="SUPFAM" id="SSF52794">
    <property type="entry name" value="PTS system IIB component-like"/>
    <property type="match status" value="1"/>
</dbReference>
<dbReference type="InterPro" id="IPR051819">
    <property type="entry name" value="PTS_sugar-specific_EIIB"/>
</dbReference>
<dbReference type="InterPro" id="IPR013012">
    <property type="entry name" value="PTS_EIIB_3"/>
</dbReference>
<evidence type="ECO:0000256" key="4">
    <source>
        <dbReference type="ARBA" id="ARBA00022679"/>
    </source>
</evidence>
<dbReference type="CDD" id="cd05564">
    <property type="entry name" value="PTS_IIB_chitobiose_lichenan"/>
    <property type="match status" value="1"/>
</dbReference>
<keyword evidence="3" id="KW-0762">Sugar transport</keyword>
<feature type="modified residue" description="Phosphocysteine; by EIIA" evidence="7">
    <location>
        <position position="8"/>
    </location>
</feature>
<evidence type="ECO:0000256" key="5">
    <source>
        <dbReference type="ARBA" id="ARBA00022683"/>
    </source>
</evidence>
<dbReference type="PANTHER" id="PTHR34581:SF2">
    <property type="entry name" value="PTS SYSTEM N,N'-DIACETYLCHITOBIOSE-SPECIFIC EIIB COMPONENT"/>
    <property type="match status" value="1"/>
</dbReference>
<keyword evidence="10" id="KW-1185">Reference proteome</keyword>
<protein>
    <submittedName>
        <fullName evidence="9">PTS system cellobiose-specific IIB component</fullName>
    </submittedName>
</protein>